<organism evidence="3 4">
    <name type="scientific">Hibiscus syriacus</name>
    <name type="common">Rose of Sharon</name>
    <dbReference type="NCBI Taxonomy" id="106335"/>
    <lineage>
        <taxon>Eukaryota</taxon>
        <taxon>Viridiplantae</taxon>
        <taxon>Streptophyta</taxon>
        <taxon>Embryophyta</taxon>
        <taxon>Tracheophyta</taxon>
        <taxon>Spermatophyta</taxon>
        <taxon>Magnoliopsida</taxon>
        <taxon>eudicotyledons</taxon>
        <taxon>Gunneridae</taxon>
        <taxon>Pentapetalae</taxon>
        <taxon>rosids</taxon>
        <taxon>malvids</taxon>
        <taxon>Malvales</taxon>
        <taxon>Malvaceae</taxon>
        <taxon>Malvoideae</taxon>
        <taxon>Hibiscus</taxon>
    </lineage>
</organism>
<proteinExistence type="predicted"/>
<keyword evidence="1" id="KW-0175">Coiled coil</keyword>
<feature type="coiled-coil region" evidence="1">
    <location>
        <begin position="119"/>
        <end position="167"/>
    </location>
</feature>
<name>A0A6A3D9C5_HIBSY</name>
<feature type="region of interest" description="Disordered" evidence="2">
    <location>
        <begin position="29"/>
        <end position="116"/>
    </location>
</feature>
<dbReference type="PANTHER" id="PTHR46835">
    <property type="entry name" value="BASIC-LEUCINE ZIPPER (BZIP) TRANSCRIPTION FACTOR FAMILY PROTEIN-RELATED"/>
    <property type="match status" value="1"/>
</dbReference>
<dbReference type="InterPro" id="IPR044797">
    <property type="entry name" value="At4g06598-like"/>
</dbReference>
<dbReference type="GO" id="GO:0005634">
    <property type="term" value="C:nucleus"/>
    <property type="evidence" value="ECO:0007669"/>
    <property type="project" value="UniProtKB-ARBA"/>
</dbReference>
<comment type="caution">
    <text evidence="3">The sequence shown here is derived from an EMBL/GenBank/DDBJ whole genome shotgun (WGS) entry which is preliminary data.</text>
</comment>
<accession>A0A6A3D9C5</accession>
<reference evidence="3" key="1">
    <citation type="submission" date="2019-09" db="EMBL/GenBank/DDBJ databases">
        <title>Draft genome information of white flower Hibiscus syriacus.</title>
        <authorList>
            <person name="Kim Y.-M."/>
        </authorList>
    </citation>
    <scope>NUCLEOTIDE SEQUENCE [LARGE SCALE GENOMIC DNA]</scope>
    <source>
        <strain evidence="3">YM2019G1</strain>
    </source>
</reference>
<evidence type="ECO:0000256" key="2">
    <source>
        <dbReference type="SAM" id="MobiDB-lite"/>
    </source>
</evidence>
<gene>
    <name evidence="3" type="ORF">F3Y22_tig00000287pilonHSYRG00004</name>
</gene>
<dbReference type="Proteomes" id="UP000436088">
    <property type="component" value="Unassembled WGS sequence"/>
</dbReference>
<evidence type="ECO:0000313" key="4">
    <source>
        <dbReference type="Proteomes" id="UP000436088"/>
    </source>
</evidence>
<feature type="compositionally biased region" description="Basic and acidic residues" evidence="2">
    <location>
        <begin position="88"/>
        <end position="97"/>
    </location>
</feature>
<protein>
    <submittedName>
        <fullName evidence="3">Magnesium transporter MRS2-4-like</fullName>
    </submittedName>
</protein>
<dbReference type="CDD" id="cd14703">
    <property type="entry name" value="bZIP_plant_RF2"/>
    <property type="match status" value="1"/>
</dbReference>
<dbReference type="PANTHER" id="PTHR46835:SF3">
    <property type="entry name" value="BASIC-LEUCINE ZIPPER (BZIP) TRANSCRIPTION FACTOR FAMILY PROTEIN"/>
    <property type="match status" value="1"/>
</dbReference>
<sequence length="229" mass="26095">MITAPSWTSQDARLFSFYTDVNLVKQKNRAWDSSSGAVSHPNRLPYPRENTSLQSLGSLHAPQDVEGAPSTASKKQDSAEPASLDAKASSEKKDNSHTKSPAIDGDSKHDKQQFAQRSKVRKLQCIAELERNVQALQAKGSEVSAELEFLNQQNLILSMENKALKQRYHRKKQRKISSVGERVERRVIGVRADDADRRRWNQRFSFDRYFSHRRWKIGGRSDVQKTESL</sequence>
<dbReference type="GO" id="GO:0003700">
    <property type="term" value="F:DNA-binding transcription factor activity"/>
    <property type="evidence" value="ECO:0007669"/>
    <property type="project" value="InterPro"/>
</dbReference>
<dbReference type="EMBL" id="VEPZ02000026">
    <property type="protein sequence ID" value="KAE8735941.1"/>
    <property type="molecule type" value="Genomic_DNA"/>
</dbReference>
<dbReference type="InterPro" id="IPR044759">
    <property type="entry name" value="bZIP_RF2"/>
</dbReference>
<keyword evidence="4" id="KW-1185">Reference proteome</keyword>
<dbReference type="AlphaFoldDB" id="A0A6A3D9C5"/>
<evidence type="ECO:0000313" key="3">
    <source>
        <dbReference type="EMBL" id="KAE8735941.1"/>
    </source>
</evidence>
<evidence type="ECO:0000256" key="1">
    <source>
        <dbReference type="SAM" id="Coils"/>
    </source>
</evidence>